<dbReference type="PROSITE" id="PS51257">
    <property type="entry name" value="PROKAR_LIPOPROTEIN"/>
    <property type="match status" value="1"/>
</dbReference>
<dbReference type="PANTHER" id="PTHR24251:SF37">
    <property type="entry name" value="CUB DOMAIN-CONTAINING PROTEIN"/>
    <property type="match status" value="1"/>
</dbReference>
<dbReference type="InterPro" id="IPR002172">
    <property type="entry name" value="LDrepeatLR_classA_rpt"/>
</dbReference>
<dbReference type="InterPro" id="IPR000859">
    <property type="entry name" value="CUB_dom"/>
</dbReference>
<gene>
    <name evidence="7" type="primary">LRP12</name>
    <name evidence="7" type="ORF">BLAG_LOCUS2010</name>
</gene>
<dbReference type="InterPro" id="IPR036055">
    <property type="entry name" value="LDL_receptor-like_sf"/>
</dbReference>
<dbReference type="SUPFAM" id="SSF57424">
    <property type="entry name" value="LDL receptor-like module"/>
    <property type="match status" value="1"/>
</dbReference>
<accession>A0A8J9YK03</accession>
<reference evidence="7" key="1">
    <citation type="submission" date="2022-01" db="EMBL/GenBank/DDBJ databases">
        <authorList>
            <person name="Braso-Vives M."/>
        </authorList>
    </citation>
    <scope>NUCLEOTIDE SEQUENCE</scope>
</reference>
<evidence type="ECO:0000256" key="2">
    <source>
        <dbReference type="ARBA" id="ARBA00023157"/>
    </source>
</evidence>
<feature type="domain" description="CUB" evidence="6">
    <location>
        <begin position="41"/>
        <end position="151"/>
    </location>
</feature>
<dbReference type="Proteomes" id="UP000838412">
    <property type="component" value="Chromosome 1"/>
</dbReference>
<dbReference type="PROSITE" id="PS01180">
    <property type="entry name" value="CUB"/>
    <property type="match status" value="1"/>
</dbReference>
<dbReference type="OrthoDB" id="5975444at2759"/>
<organism evidence="7 8">
    <name type="scientific">Branchiostoma lanceolatum</name>
    <name type="common">Common lancelet</name>
    <name type="synonym">Amphioxus lanceolatum</name>
    <dbReference type="NCBI Taxonomy" id="7740"/>
    <lineage>
        <taxon>Eukaryota</taxon>
        <taxon>Metazoa</taxon>
        <taxon>Chordata</taxon>
        <taxon>Cephalochordata</taxon>
        <taxon>Leptocardii</taxon>
        <taxon>Amphioxiformes</taxon>
        <taxon>Branchiostomatidae</taxon>
        <taxon>Branchiostoma</taxon>
    </lineage>
</organism>
<dbReference type="SMART" id="SM00042">
    <property type="entry name" value="CUB"/>
    <property type="match status" value="1"/>
</dbReference>
<dbReference type="AlphaFoldDB" id="A0A8J9YK03"/>
<dbReference type="Gene3D" id="2.60.120.290">
    <property type="entry name" value="Spermadhesin, CUB domain"/>
    <property type="match status" value="1"/>
</dbReference>
<dbReference type="SMART" id="SM00192">
    <property type="entry name" value="LDLa"/>
    <property type="match status" value="1"/>
</dbReference>
<dbReference type="Pfam" id="PF00057">
    <property type="entry name" value="Ldl_recept_a"/>
    <property type="match status" value="1"/>
</dbReference>
<evidence type="ECO:0000256" key="5">
    <source>
        <dbReference type="SAM" id="SignalP"/>
    </source>
</evidence>
<evidence type="ECO:0000256" key="4">
    <source>
        <dbReference type="PROSITE-ProRule" id="PRU00124"/>
    </source>
</evidence>
<keyword evidence="8" id="KW-1185">Reference proteome</keyword>
<feature type="signal peptide" evidence="5">
    <location>
        <begin position="1"/>
        <end position="32"/>
    </location>
</feature>
<evidence type="ECO:0000313" key="7">
    <source>
        <dbReference type="EMBL" id="CAH1233165.1"/>
    </source>
</evidence>
<evidence type="ECO:0000256" key="3">
    <source>
        <dbReference type="PROSITE-ProRule" id="PRU00059"/>
    </source>
</evidence>
<feature type="disulfide bond" evidence="3">
    <location>
        <begin position="41"/>
        <end position="68"/>
    </location>
</feature>
<dbReference type="Gene3D" id="4.10.400.10">
    <property type="entry name" value="Low-density Lipoprotein Receptor"/>
    <property type="match status" value="1"/>
</dbReference>
<dbReference type="SUPFAM" id="SSF49854">
    <property type="entry name" value="Spermadhesin, CUB domain"/>
    <property type="match status" value="1"/>
</dbReference>
<dbReference type="FunFam" id="2.60.120.290:FF:000001">
    <property type="entry name" value="CUB and sushi domain-containing protein 3 isoform X1"/>
    <property type="match status" value="1"/>
</dbReference>
<evidence type="ECO:0000313" key="8">
    <source>
        <dbReference type="Proteomes" id="UP000838412"/>
    </source>
</evidence>
<dbReference type="Pfam" id="PF00431">
    <property type="entry name" value="CUB"/>
    <property type="match status" value="1"/>
</dbReference>
<dbReference type="CDD" id="cd00112">
    <property type="entry name" value="LDLa"/>
    <property type="match status" value="1"/>
</dbReference>
<sequence length="254" mass="27737">MCISRPLPVRIMWTLVWFGVVASCLQFQSVSSQTSAPVTPCLTERLTGDNGTFTSPNYPNNYPDDQNCRYEISVSPPKVVRLTFTDFDVEQGYDFVHVYVGNTTDATQEIGKFDGTNIPRPLTSSVSSMTVRFSSDESVNKKGFQANYAAVDKEFADCAIGQFRCADGVTCLHAWKRCDGKNDCLDGSDEDASNCACQNVPRYLESGLCSASRKMTLPNPLDYTLTTVTQVQNSANSTASLALPGPSVTPKLKT</sequence>
<dbReference type="CDD" id="cd00041">
    <property type="entry name" value="CUB"/>
    <property type="match status" value="1"/>
</dbReference>
<dbReference type="EMBL" id="OV696686">
    <property type="protein sequence ID" value="CAH1233165.1"/>
    <property type="molecule type" value="Genomic_DNA"/>
</dbReference>
<evidence type="ECO:0000256" key="1">
    <source>
        <dbReference type="ARBA" id="ARBA00022737"/>
    </source>
</evidence>
<evidence type="ECO:0000259" key="6">
    <source>
        <dbReference type="PROSITE" id="PS01180"/>
    </source>
</evidence>
<proteinExistence type="predicted"/>
<keyword evidence="1" id="KW-0677">Repeat</keyword>
<comment type="caution">
    <text evidence="4">Lacks conserved residue(s) required for the propagation of feature annotation.</text>
</comment>
<keyword evidence="2 3" id="KW-1015">Disulfide bond</keyword>
<dbReference type="PROSITE" id="PS50068">
    <property type="entry name" value="LDLRA_2"/>
    <property type="match status" value="1"/>
</dbReference>
<feature type="chain" id="PRO_5035418145" evidence="5">
    <location>
        <begin position="33"/>
        <end position="254"/>
    </location>
</feature>
<keyword evidence="5" id="KW-0732">Signal</keyword>
<protein>
    <submittedName>
        <fullName evidence="7">LRP12 protein</fullName>
    </submittedName>
</protein>
<dbReference type="InterPro" id="IPR035914">
    <property type="entry name" value="Sperma_CUB_dom_sf"/>
</dbReference>
<dbReference type="PANTHER" id="PTHR24251">
    <property type="entry name" value="OVOCHYMASE-RELATED"/>
    <property type="match status" value="1"/>
</dbReference>
<name>A0A8J9YK03_BRALA</name>